<evidence type="ECO:0000256" key="1">
    <source>
        <dbReference type="SAM" id="MobiDB-lite"/>
    </source>
</evidence>
<dbReference type="InterPro" id="IPR057727">
    <property type="entry name" value="WCX_dom"/>
</dbReference>
<dbReference type="EMBL" id="FOMX01000025">
    <property type="protein sequence ID" value="SFF01592.1"/>
    <property type="molecule type" value="Genomic_DNA"/>
</dbReference>
<evidence type="ECO:0000313" key="5">
    <source>
        <dbReference type="Proteomes" id="UP000199400"/>
    </source>
</evidence>
<dbReference type="AlphaFoldDB" id="A0A1I2F8D2"/>
<dbReference type="PANTHER" id="PTHR34580">
    <property type="match status" value="1"/>
</dbReference>
<dbReference type="PANTHER" id="PTHR34580:SF1">
    <property type="entry name" value="PROTEIN PAFC"/>
    <property type="match status" value="1"/>
</dbReference>
<evidence type="ECO:0000259" key="3">
    <source>
        <dbReference type="Pfam" id="PF25583"/>
    </source>
</evidence>
<dbReference type="STRING" id="54.SAMN02745121_06532"/>
<dbReference type="Gene3D" id="1.10.10.10">
    <property type="entry name" value="Winged helix-like DNA-binding domain superfamily/Winged helix DNA-binding domain"/>
    <property type="match status" value="1"/>
</dbReference>
<dbReference type="InterPro" id="IPR051534">
    <property type="entry name" value="CBASS_pafABC_assoc_protein"/>
</dbReference>
<feature type="domain" description="WYL" evidence="2">
    <location>
        <begin position="142"/>
        <end position="208"/>
    </location>
</feature>
<proteinExistence type="predicted"/>
<keyword evidence="5" id="KW-1185">Reference proteome</keyword>
<feature type="region of interest" description="Disordered" evidence="1">
    <location>
        <begin position="317"/>
        <end position="345"/>
    </location>
</feature>
<dbReference type="InterPro" id="IPR026881">
    <property type="entry name" value="WYL_dom"/>
</dbReference>
<reference evidence="5" key="1">
    <citation type="submission" date="2016-10" db="EMBL/GenBank/DDBJ databases">
        <authorList>
            <person name="Varghese N."/>
            <person name="Submissions S."/>
        </authorList>
    </citation>
    <scope>NUCLEOTIDE SEQUENCE [LARGE SCALE GENOMIC DNA]</scope>
    <source>
        <strain evidence="5">ATCC 25963</strain>
    </source>
</reference>
<organism evidence="4 5">
    <name type="scientific">Nannocystis exedens</name>
    <dbReference type="NCBI Taxonomy" id="54"/>
    <lineage>
        <taxon>Bacteria</taxon>
        <taxon>Pseudomonadati</taxon>
        <taxon>Myxococcota</taxon>
        <taxon>Polyangia</taxon>
        <taxon>Nannocystales</taxon>
        <taxon>Nannocystaceae</taxon>
        <taxon>Nannocystis</taxon>
    </lineage>
</organism>
<accession>A0A1I2F8D2</accession>
<dbReference type="Proteomes" id="UP000199400">
    <property type="component" value="Unassembled WGS sequence"/>
</dbReference>
<sequence>MARGEQLLRQWSILDLLSEGRKSRRALAEQLGVSLKTITRDIEALSLFPIAEEREGIDVFYQLLHGSAPRIRFEPEEVAALLLSKRTVLAALEGSPYAAAVASALAKVELLQRDRTDRDLRRLPEVFQSSFDMPRIRADLQERLLEAAIERRRVWIRYFTAERGAHSERVVEPFLIRLHPHGLDLVAYCLERRDFLSFHVNRIEALRVRDDTFDPAARAFDLDRFLATTFDGRRGDPVIDVCIRVKQPTAAWARDQFYHPTQELRELDDGVEIRFRSGAPEAIAARVLSLGPDCEVVEPEALARLVAQKAEAIAARYRDAASGPDPGPDLSGIGANTRREEGGAT</sequence>
<dbReference type="Pfam" id="PF25583">
    <property type="entry name" value="WCX"/>
    <property type="match status" value="1"/>
</dbReference>
<protein>
    <submittedName>
        <fullName evidence="4">Predicted DNA-binding transcriptional regulator YafY, contains an HTH and WYL domains</fullName>
    </submittedName>
</protein>
<evidence type="ECO:0000313" key="4">
    <source>
        <dbReference type="EMBL" id="SFF01592.1"/>
    </source>
</evidence>
<dbReference type="Pfam" id="PF13280">
    <property type="entry name" value="WYL"/>
    <property type="match status" value="1"/>
</dbReference>
<evidence type="ECO:0000259" key="2">
    <source>
        <dbReference type="Pfam" id="PF13280"/>
    </source>
</evidence>
<dbReference type="PIRSF" id="PIRSF016838">
    <property type="entry name" value="PafC"/>
    <property type="match status" value="1"/>
</dbReference>
<name>A0A1I2F8D2_9BACT</name>
<dbReference type="InterPro" id="IPR036388">
    <property type="entry name" value="WH-like_DNA-bd_sf"/>
</dbReference>
<dbReference type="InterPro" id="IPR028349">
    <property type="entry name" value="PafC-like"/>
</dbReference>
<keyword evidence="4" id="KW-0238">DNA-binding</keyword>
<dbReference type="GO" id="GO:0003677">
    <property type="term" value="F:DNA binding"/>
    <property type="evidence" value="ECO:0007669"/>
    <property type="project" value="UniProtKB-KW"/>
</dbReference>
<dbReference type="PROSITE" id="PS52050">
    <property type="entry name" value="WYL"/>
    <property type="match status" value="1"/>
</dbReference>
<dbReference type="RefSeq" id="WP_096330899.1">
    <property type="nucleotide sequence ID" value="NZ_FOMX01000025.1"/>
</dbReference>
<dbReference type="OrthoDB" id="9787242at2"/>
<gene>
    <name evidence="4" type="ORF">SAMN02745121_06532</name>
</gene>
<feature type="domain" description="WCX" evidence="3">
    <location>
        <begin position="238"/>
        <end position="314"/>
    </location>
</feature>